<evidence type="ECO:0000256" key="1">
    <source>
        <dbReference type="ARBA" id="ARBA00022670"/>
    </source>
</evidence>
<dbReference type="Pfam" id="PF08439">
    <property type="entry name" value="Peptidase_M3_N"/>
    <property type="match status" value="1"/>
</dbReference>
<gene>
    <name evidence="9" type="ORF">FD09_GL001667</name>
</gene>
<dbReference type="GO" id="GO:0006518">
    <property type="term" value="P:peptide metabolic process"/>
    <property type="evidence" value="ECO:0007669"/>
    <property type="project" value="TreeGrafter"/>
</dbReference>
<evidence type="ECO:0000256" key="4">
    <source>
        <dbReference type="ARBA" id="ARBA00022833"/>
    </source>
</evidence>
<dbReference type="GO" id="GO:0046872">
    <property type="term" value="F:metal ion binding"/>
    <property type="evidence" value="ECO:0007669"/>
    <property type="project" value="UniProtKB-UniRule"/>
</dbReference>
<dbReference type="InterPro" id="IPR042088">
    <property type="entry name" value="OligoPept_F_C"/>
</dbReference>
<accession>A0A0R1MKD9</accession>
<comment type="function">
    <text evidence="6">Has oligopeptidase activity and degrades a variety of small bioactive peptides.</text>
</comment>
<evidence type="ECO:0000313" key="10">
    <source>
        <dbReference type="Proteomes" id="UP000051330"/>
    </source>
</evidence>
<dbReference type="AlphaFoldDB" id="A0A0R1MKD9"/>
<dbReference type="PANTHER" id="PTHR11804">
    <property type="entry name" value="PROTEASE M3 THIMET OLIGOPEPTIDASE-RELATED"/>
    <property type="match status" value="1"/>
</dbReference>
<dbReference type="Gene3D" id="1.20.140.70">
    <property type="entry name" value="Oligopeptidase f, N-terminal domain"/>
    <property type="match status" value="1"/>
</dbReference>
<keyword evidence="4 6" id="KW-0862">Zinc</keyword>
<dbReference type="InterPro" id="IPR045090">
    <property type="entry name" value="Pept_M3A_M3B"/>
</dbReference>
<dbReference type="PANTHER" id="PTHR11804:SF84">
    <property type="entry name" value="SACCHAROLYSIN"/>
    <property type="match status" value="1"/>
</dbReference>
<keyword evidence="2 6" id="KW-0479">Metal-binding</keyword>
<proteinExistence type="inferred from homology"/>
<evidence type="ECO:0000256" key="3">
    <source>
        <dbReference type="ARBA" id="ARBA00022801"/>
    </source>
</evidence>
<feature type="domain" description="Peptidase M3A/M3B catalytic" evidence="7">
    <location>
        <begin position="207"/>
        <end position="588"/>
    </location>
</feature>
<keyword evidence="1 6" id="KW-0645">Protease</keyword>
<organism evidence="9 10">
    <name type="scientific">Schleiferilactobacillus perolens DSM 12744</name>
    <dbReference type="NCBI Taxonomy" id="1423792"/>
    <lineage>
        <taxon>Bacteria</taxon>
        <taxon>Bacillati</taxon>
        <taxon>Bacillota</taxon>
        <taxon>Bacilli</taxon>
        <taxon>Lactobacillales</taxon>
        <taxon>Lactobacillaceae</taxon>
        <taxon>Schleiferilactobacillus</taxon>
    </lineage>
</organism>
<dbReference type="Proteomes" id="UP000051330">
    <property type="component" value="Unassembled WGS sequence"/>
</dbReference>
<dbReference type="SUPFAM" id="SSF55486">
    <property type="entry name" value="Metalloproteases ('zincins'), catalytic domain"/>
    <property type="match status" value="1"/>
</dbReference>
<evidence type="ECO:0000256" key="5">
    <source>
        <dbReference type="ARBA" id="ARBA00023049"/>
    </source>
</evidence>
<keyword evidence="3 6" id="KW-0378">Hydrolase</keyword>
<dbReference type="OrthoDB" id="9766487at2"/>
<dbReference type="Gene3D" id="1.10.287.830">
    <property type="entry name" value="putative peptidase helix hairpin domain like"/>
    <property type="match status" value="1"/>
</dbReference>
<reference evidence="9 10" key="1">
    <citation type="journal article" date="2015" name="Genome Announc.">
        <title>Expanding the biotechnology potential of lactobacilli through comparative genomics of 213 strains and associated genera.</title>
        <authorList>
            <person name="Sun Z."/>
            <person name="Harris H.M."/>
            <person name="McCann A."/>
            <person name="Guo C."/>
            <person name="Argimon S."/>
            <person name="Zhang W."/>
            <person name="Yang X."/>
            <person name="Jeffery I.B."/>
            <person name="Cooney J.C."/>
            <person name="Kagawa T.F."/>
            <person name="Liu W."/>
            <person name="Song Y."/>
            <person name="Salvetti E."/>
            <person name="Wrobel A."/>
            <person name="Rasinkangas P."/>
            <person name="Parkhill J."/>
            <person name="Rea M.C."/>
            <person name="O'Sullivan O."/>
            <person name="Ritari J."/>
            <person name="Douillard F.P."/>
            <person name="Paul Ross R."/>
            <person name="Yang R."/>
            <person name="Briner A.E."/>
            <person name="Felis G.E."/>
            <person name="de Vos W.M."/>
            <person name="Barrangou R."/>
            <person name="Klaenhammer T.R."/>
            <person name="Caufield P.W."/>
            <person name="Cui Y."/>
            <person name="Zhang H."/>
            <person name="O'Toole P.W."/>
        </authorList>
    </citation>
    <scope>NUCLEOTIDE SEQUENCE [LARGE SCALE GENOMIC DNA]</scope>
    <source>
        <strain evidence="9 10">DSM 12744</strain>
    </source>
</reference>
<name>A0A0R1MKD9_9LACO</name>
<dbReference type="GO" id="GO:0004222">
    <property type="term" value="F:metalloendopeptidase activity"/>
    <property type="evidence" value="ECO:0007669"/>
    <property type="project" value="UniProtKB-UniRule"/>
</dbReference>
<dbReference type="STRING" id="1423792.FD09_GL001667"/>
<dbReference type="GO" id="GO:0006508">
    <property type="term" value="P:proteolysis"/>
    <property type="evidence" value="ECO:0007669"/>
    <property type="project" value="UniProtKB-KW"/>
</dbReference>
<dbReference type="EMBL" id="AZEC01000025">
    <property type="protein sequence ID" value="KRL08399.1"/>
    <property type="molecule type" value="Genomic_DNA"/>
</dbReference>
<dbReference type="Gene3D" id="1.10.1370.20">
    <property type="entry name" value="Oligoendopeptidase f, C-terminal domain"/>
    <property type="match status" value="1"/>
</dbReference>
<dbReference type="PATRIC" id="fig|1423792.3.peg.1691"/>
<evidence type="ECO:0000256" key="2">
    <source>
        <dbReference type="ARBA" id="ARBA00022723"/>
    </source>
</evidence>
<dbReference type="CDD" id="cd09608">
    <property type="entry name" value="M3B_PepF"/>
    <property type="match status" value="1"/>
</dbReference>
<evidence type="ECO:0000256" key="6">
    <source>
        <dbReference type="RuleBase" id="RU368091"/>
    </source>
</evidence>
<feature type="domain" description="Oligopeptidase F N-terminal" evidence="8">
    <location>
        <begin position="121"/>
        <end position="186"/>
    </location>
</feature>
<dbReference type="EC" id="3.4.24.-" evidence="6"/>
<evidence type="ECO:0000259" key="8">
    <source>
        <dbReference type="Pfam" id="PF08439"/>
    </source>
</evidence>
<comment type="caution">
    <text evidence="9">The sequence shown here is derived from an EMBL/GenBank/DDBJ whole genome shotgun (WGS) entry which is preliminary data.</text>
</comment>
<dbReference type="RefSeq" id="WP_057822484.1">
    <property type="nucleotide sequence ID" value="NZ_AZEC01000025.1"/>
</dbReference>
<keyword evidence="10" id="KW-1185">Reference proteome</keyword>
<evidence type="ECO:0000313" key="9">
    <source>
        <dbReference type="EMBL" id="KRL08399.1"/>
    </source>
</evidence>
<sequence>MTEKKQLRQREDVPEEQTWQLTDLFTDTAAFNLACEELIGQAHDIASHQGTMLHSADELYTTVAAYFRAEELADRIFNYGEHLYNSDMTAAAGQSASAQAQQTVTAFNAATAFVTAALPHITSTQLADFYQKNPKLRRFDFIFTQAQQRQAHILPAGEETLLSALGQTITAPESIYNKLNNADIDFGTMKDSHGNLIPLSKEKIYQLYQSPDRQVRRTAAEKFATAYAHSAYTFAEAWQQHVHTQNTVAQLRHYHSAREMDLASQFIPESVFTTLVDTVHEFLPSLHKYYALRKRVLRLDPLYAYDLSVPLVGEAPLKPTYEKAQQWALAALAVLGDDYVQHLQEEFGNRWIDVAENTGKLSGGYEEDAFGVHPYVLLNWSNTYRAASTLAHESGHAMQSVYADAHQPYWYSQYSMFIAEIASTCNESLLNHYMRSQFQDNHRVQAYLLTESVEDLLNTIFNQTKYAEFENYAYVTDAQGDSLTPDKLNDKTAALDALYAGDDVAPNPWANNSWARIPHYYMNYYLYQYATSKAVANTLAKRILTDPATAVPQYKEFLSAGASDYPLAIVKKAGIDMTKPDYIREALQVFDQQVDELAALLDVE</sequence>
<protein>
    <recommendedName>
        <fullName evidence="6">Oligopeptidase F</fullName>
        <ecNumber evidence="6">3.4.24.-</ecNumber>
    </recommendedName>
</protein>
<comment type="cofactor">
    <cofactor evidence="6">
        <name>Zn(2+)</name>
        <dbReference type="ChEBI" id="CHEBI:29105"/>
    </cofactor>
    <text evidence="6">Binds 1 zinc ion.</text>
</comment>
<evidence type="ECO:0000259" key="7">
    <source>
        <dbReference type="Pfam" id="PF01432"/>
    </source>
</evidence>
<comment type="similarity">
    <text evidence="6">Belongs to the peptidase M3B family.</text>
</comment>
<dbReference type="Pfam" id="PF01432">
    <property type="entry name" value="Peptidase_M3"/>
    <property type="match status" value="1"/>
</dbReference>
<dbReference type="NCBIfam" id="TIGR00181">
    <property type="entry name" value="pepF"/>
    <property type="match status" value="1"/>
</dbReference>
<keyword evidence="5 6" id="KW-0482">Metalloprotease</keyword>
<dbReference type="InterPro" id="IPR004438">
    <property type="entry name" value="Peptidase_M3B"/>
</dbReference>
<dbReference type="InterPro" id="IPR001567">
    <property type="entry name" value="Pept_M3A_M3B_dom"/>
</dbReference>
<dbReference type="InterPro" id="IPR013647">
    <property type="entry name" value="OligopepF_N_dom"/>
</dbReference>